<organism evidence="2 3">
    <name type="scientific">Calocera cornea HHB12733</name>
    <dbReference type="NCBI Taxonomy" id="1353952"/>
    <lineage>
        <taxon>Eukaryota</taxon>
        <taxon>Fungi</taxon>
        <taxon>Dikarya</taxon>
        <taxon>Basidiomycota</taxon>
        <taxon>Agaricomycotina</taxon>
        <taxon>Dacrymycetes</taxon>
        <taxon>Dacrymycetales</taxon>
        <taxon>Dacrymycetaceae</taxon>
        <taxon>Calocera</taxon>
    </lineage>
</organism>
<accession>A0A165JGY3</accession>
<evidence type="ECO:0000313" key="2">
    <source>
        <dbReference type="EMBL" id="KZT61824.1"/>
    </source>
</evidence>
<dbReference type="AlphaFoldDB" id="A0A165JGY3"/>
<dbReference type="EMBL" id="KV423920">
    <property type="protein sequence ID" value="KZT61824.1"/>
    <property type="molecule type" value="Genomic_DNA"/>
</dbReference>
<protein>
    <submittedName>
        <fullName evidence="2">Uncharacterized protein</fullName>
    </submittedName>
</protein>
<dbReference type="OrthoDB" id="10353375at2759"/>
<dbReference type="InParanoid" id="A0A165JGY3"/>
<dbReference type="Proteomes" id="UP000076842">
    <property type="component" value="Unassembled WGS sequence"/>
</dbReference>
<evidence type="ECO:0000256" key="1">
    <source>
        <dbReference type="SAM" id="MobiDB-lite"/>
    </source>
</evidence>
<keyword evidence="3" id="KW-1185">Reference proteome</keyword>
<feature type="region of interest" description="Disordered" evidence="1">
    <location>
        <begin position="1"/>
        <end position="28"/>
    </location>
</feature>
<evidence type="ECO:0000313" key="3">
    <source>
        <dbReference type="Proteomes" id="UP000076842"/>
    </source>
</evidence>
<proteinExistence type="predicted"/>
<reference evidence="2 3" key="1">
    <citation type="journal article" date="2016" name="Mol. Biol. Evol.">
        <title>Comparative Genomics of Early-Diverging Mushroom-Forming Fungi Provides Insights into the Origins of Lignocellulose Decay Capabilities.</title>
        <authorList>
            <person name="Nagy L.G."/>
            <person name="Riley R."/>
            <person name="Tritt A."/>
            <person name="Adam C."/>
            <person name="Daum C."/>
            <person name="Floudas D."/>
            <person name="Sun H."/>
            <person name="Yadav J.S."/>
            <person name="Pangilinan J."/>
            <person name="Larsson K.H."/>
            <person name="Matsuura K."/>
            <person name="Barry K."/>
            <person name="Labutti K."/>
            <person name="Kuo R."/>
            <person name="Ohm R.A."/>
            <person name="Bhattacharya S.S."/>
            <person name="Shirouzu T."/>
            <person name="Yoshinaga Y."/>
            <person name="Martin F.M."/>
            <person name="Grigoriev I.V."/>
            <person name="Hibbett D.S."/>
        </authorList>
    </citation>
    <scope>NUCLEOTIDE SEQUENCE [LARGE SCALE GENOMIC DNA]</scope>
    <source>
        <strain evidence="2 3">HHB12733</strain>
    </source>
</reference>
<name>A0A165JGY3_9BASI</name>
<gene>
    <name evidence="2" type="ORF">CALCODRAFT_479597</name>
</gene>
<sequence>MSMWATGQYTAPPRAWADPSKPVPNLPTEQDYKEDDILLFSILAHKPPTAEEFLRYKPRDWNKLEHLESYMTMRKTQRDGELNVLRAARGRAIADLEQRFFLAMPSRQSPAYAELLPDIEEQQRKELEILDRRWKRMEQIVEETYLRDVLDKQKIRKQIIADPQPKNYPPVRPPRSWDEFKLYPSYMKHDFARLLYRHVDNQLFKAQLRDSKWHKDKEVADFDAVRDAYRKDRLFREYMKRDFDVIRDW</sequence>